<dbReference type="InterPro" id="IPR019821">
    <property type="entry name" value="Kinesin_motor_CS"/>
</dbReference>
<dbReference type="GO" id="GO:0005874">
    <property type="term" value="C:microtubule"/>
    <property type="evidence" value="ECO:0007669"/>
    <property type="project" value="UniProtKB-KW"/>
</dbReference>
<dbReference type="OrthoDB" id="3176171at2759"/>
<evidence type="ECO:0000256" key="3">
    <source>
        <dbReference type="ARBA" id="ARBA00022840"/>
    </source>
</evidence>
<organism evidence="8 9">
    <name type="scientific">Hyalella azteca</name>
    <name type="common">Amphipod</name>
    <dbReference type="NCBI Taxonomy" id="294128"/>
    <lineage>
        <taxon>Eukaryota</taxon>
        <taxon>Metazoa</taxon>
        <taxon>Ecdysozoa</taxon>
        <taxon>Arthropoda</taxon>
        <taxon>Crustacea</taxon>
        <taxon>Multicrustacea</taxon>
        <taxon>Malacostraca</taxon>
        <taxon>Eumalacostraca</taxon>
        <taxon>Peracarida</taxon>
        <taxon>Amphipoda</taxon>
        <taxon>Senticaudata</taxon>
        <taxon>Talitrida</taxon>
        <taxon>Talitroidea</taxon>
        <taxon>Hyalellidae</taxon>
        <taxon>Hyalella</taxon>
    </lineage>
</organism>
<evidence type="ECO:0000256" key="5">
    <source>
        <dbReference type="PROSITE-ProRule" id="PRU00283"/>
    </source>
</evidence>
<comment type="subcellular location">
    <subcellularLocation>
        <location evidence="1">Cytoplasm</location>
        <location evidence="1">Cytoskeleton</location>
    </subcellularLocation>
</comment>
<comment type="similarity">
    <text evidence="5 6">Belongs to the TRAFAC class myosin-kinesin ATPase superfamily. Kinesin family.</text>
</comment>
<dbReference type="PROSITE" id="PS00411">
    <property type="entry name" value="KINESIN_MOTOR_1"/>
    <property type="match status" value="1"/>
</dbReference>
<dbReference type="InterPro" id="IPR027417">
    <property type="entry name" value="P-loop_NTPase"/>
</dbReference>
<name>A0A8B7PNQ9_HYAAZ</name>
<dbReference type="SUPFAM" id="SSF52540">
    <property type="entry name" value="P-loop containing nucleoside triphosphate hydrolases"/>
    <property type="match status" value="1"/>
</dbReference>
<dbReference type="PANTHER" id="PTHR24115">
    <property type="entry name" value="KINESIN-RELATED"/>
    <property type="match status" value="1"/>
</dbReference>
<evidence type="ECO:0000256" key="2">
    <source>
        <dbReference type="ARBA" id="ARBA00022741"/>
    </source>
</evidence>
<keyword evidence="2 6" id="KW-0547">Nucleotide-binding</keyword>
<dbReference type="GeneID" id="108682891"/>
<evidence type="ECO:0000313" key="9">
    <source>
        <dbReference type="RefSeq" id="XP_018027630.1"/>
    </source>
</evidence>
<keyword evidence="6" id="KW-0493">Microtubule</keyword>
<comment type="caution">
    <text evidence="5">Lacks conserved residue(s) required for the propagation of feature annotation.</text>
</comment>
<dbReference type="Proteomes" id="UP000694843">
    <property type="component" value="Unplaced"/>
</dbReference>
<sequence>MGTGRQRDGDLGIIPRAIYDLFEDVEERPRKDRISFSFVEIYKEKMKNLLAATGQGAVSKLAFPDVNGSTFIKSLTELPVASYEVAMRYFDQGCLDRVSGITAKNRESSRSHAAVIVRCDSVALGDSDKVVTGRLLLVDLAGSERPAKGATGEGSSINMGLLSLGLVVQALANSAPHVPYRNSKLTMLLKGSRLYSSFDAESSGEFYAHQTLELDLCCPKPLRKNFQRFGFNYANFNRTNPENELASAAADYTPAANSRATALMHANSIDVEGTTTVIGEDIRINPATRRPTTPRSYSNLNNSDVLWTRWSCPN</sequence>
<dbReference type="InterPro" id="IPR001752">
    <property type="entry name" value="Kinesin_motor_dom"/>
</dbReference>
<evidence type="ECO:0000256" key="4">
    <source>
        <dbReference type="ARBA" id="ARBA00023212"/>
    </source>
</evidence>
<keyword evidence="3 6" id="KW-0067">ATP-binding</keyword>
<accession>A0A8B7PNQ9</accession>
<feature type="domain" description="Kinesin motor" evidence="7">
    <location>
        <begin position="1"/>
        <end position="194"/>
    </location>
</feature>
<dbReference type="AlphaFoldDB" id="A0A8B7PNQ9"/>
<keyword evidence="6" id="KW-0505">Motor protein</keyword>
<dbReference type="PRINTS" id="PR00380">
    <property type="entry name" value="KINESINHEAVY"/>
</dbReference>
<keyword evidence="8" id="KW-1185">Reference proteome</keyword>
<dbReference type="InterPro" id="IPR027640">
    <property type="entry name" value="Kinesin-like_fam"/>
</dbReference>
<evidence type="ECO:0000313" key="8">
    <source>
        <dbReference type="Proteomes" id="UP000694843"/>
    </source>
</evidence>
<protein>
    <recommendedName>
        <fullName evidence="6">Kinesin-like protein</fullName>
    </recommendedName>
</protein>
<dbReference type="GO" id="GO:0005524">
    <property type="term" value="F:ATP binding"/>
    <property type="evidence" value="ECO:0007669"/>
    <property type="project" value="UniProtKB-KW"/>
</dbReference>
<proteinExistence type="inferred from homology"/>
<dbReference type="InterPro" id="IPR036961">
    <property type="entry name" value="Kinesin_motor_dom_sf"/>
</dbReference>
<dbReference type="KEGG" id="hazt:108682891"/>
<reference evidence="9" key="1">
    <citation type="submission" date="2025-08" db="UniProtKB">
        <authorList>
            <consortium name="RefSeq"/>
        </authorList>
    </citation>
    <scope>IDENTIFICATION</scope>
    <source>
        <tissue evidence="9">Whole organism</tissue>
    </source>
</reference>
<gene>
    <name evidence="9" type="primary">LOC108682891</name>
</gene>
<evidence type="ECO:0000259" key="7">
    <source>
        <dbReference type="PROSITE" id="PS50067"/>
    </source>
</evidence>
<dbReference type="GO" id="GO:0008017">
    <property type="term" value="F:microtubule binding"/>
    <property type="evidence" value="ECO:0007669"/>
    <property type="project" value="InterPro"/>
</dbReference>
<dbReference type="SMART" id="SM00129">
    <property type="entry name" value="KISc"/>
    <property type="match status" value="1"/>
</dbReference>
<keyword evidence="4" id="KW-0963">Cytoplasm</keyword>
<dbReference type="RefSeq" id="XP_018027630.1">
    <property type="nucleotide sequence ID" value="XM_018172141.1"/>
</dbReference>
<dbReference type="Gene3D" id="3.40.850.10">
    <property type="entry name" value="Kinesin motor domain"/>
    <property type="match status" value="1"/>
</dbReference>
<dbReference type="PROSITE" id="PS50067">
    <property type="entry name" value="KINESIN_MOTOR_2"/>
    <property type="match status" value="1"/>
</dbReference>
<evidence type="ECO:0000256" key="1">
    <source>
        <dbReference type="ARBA" id="ARBA00004245"/>
    </source>
</evidence>
<evidence type="ECO:0000256" key="6">
    <source>
        <dbReference type="RuleBase" id="RU000394"/>
    </source>
</evidence>
<dbReference type="GO" id="GO:0003777">
    <property type="term" value="F:microtubule motor activity"/>
    <property type="evidence" value="ECO:0007669"/>
    <property type="project" value="InterPro"/>
</dbReference>
<dbReference type="GO" id="GO:0007018">
    <property type="term" value="P:microtubule-based movement"/>
    <property type="evidence" value="ECO:0007669"/>
    <property type="project" value="InterPro"/>
</dbReference>
<dbReference type="Pfam" id="PF00225">
    <property type="entry name" value="Kinesin"/>
    <property type="match status" value="1"/>
</dbReference>
<keyword evidence="4" id="KW-0206">Cytoskeleton</keyword>